<feature type="region of interest" description="Disordered" evidence="1">
    <location>
        <begin position="419"/>
        <end position="455"/>
    </location>
</feature>
<name>M4FJ30_BRACM</name>
<dbReference type="Pfam" id="PF03004">
    <property type="entry name" value="Transposase_24"/>
    <property type="match status" value="1"/>
</dbReference>
<dbReference type="InParanoid" id="M4FJ30"/>
<dbReference type="InterPro" id="IPR004252">
    <property type="entry name" value="Probable_transposase_24"/>
</dbReference>
<reference evidence="4" key="2">
    <citation type="journal article" date="2018" name="Hortic Res">
        <title>Improved Brassica rapa reference genome by single-molecule sequencing and chromosome conformation capture technologies.</title>
        <authorList>
            <person name="Zhang L."/>
            <person name="Cai X."/>
            <person name="Wu J."/>
            <person name="Liu M."/>
            <person name="Grob S."/>
            <person name="Cheng F."/>
            <person name="Liang J."/>
            <person name="Cai C."/>
            <person name="Liu Z."/>
            <person name="Liu B."/>
            <person name="Wang F."/>
            <person name="Li S."/>
            <person name="Liu F."/>
            <person name="Li X."/>
            <person name="Cheng L."/>
            <person name="Yang W."/>
            <person name="Li M.H."/>
            <person name="Grossniklaus U."/>
            <person name="Zheng H."/>
            <person name="Wang X."/>
        </authorList>
    </citation>
    <scope>NUCLEOTIDE SEQUENCE [LARGE SCALE GENOMIC DNA]</scope>
    <source>
        <strain evidence="4">cv. Chiifu-401-42</strain>
    </source>
</reference>
<dbReference type="PANTHER" id="PTHR33063:SF13">
    <property type="entry name" value="OS02G0583500 PROTEIN"/>
    <property type="match status" value="1"/>
</dbReference>
<dbReference type="OMA" id="QICDEDA"/>
<sequence>MREAKKKREKSLQLRVRVGKTRYSAIKGAVSADGDGKRSSGVDDLARNEPPSQRKRKKHRMAGNEKRMNPADSAGTDGAIEARSQAPLPPDTTSQALLTQDELAISDEPCELQQQEAPRRKRKQTSGIMLDRLTKSRGGRMEIRFEAGLKRPRDATKSVKLLLEAAVAVRCHARILPTWIQYRNDKDETQFNTFLDHLSMRFKLDSQDDATRQACTHVFKSALRQYQYNLRKTHFEGKANSELSQTSPVENISDEDWRGLVKHWSDPKYQVNCSKNKANRTKVKFQQTTGSRSYIAHCEALVISCCFTLFAVPYYQIYIDLFEMQRKARKDQKVPEPNAVEIFKDCHTSKKKGMTTPVKAAVRAMEKMVEPPPSEGGEATITAMSALAAVGQYLSTNSAKSTFLRNTGLVVKAISSKLPHDQDMQAQSNVVSALQTQEPRGNEGEGYGAPSDNTA</sequence>
<evidence type="ECO:0000256" key="1">
    <source>
        <dbReference type="SAM" id="MobiDB-lite"/>
    </source>
</evidence>
<keyword evidence="2" id="KW-0812">Transmembrane</keyword>
<dbReference type="eggNOG" id="ENOG502SPQN">
    <property type="taxonomic scope" value="Eukaryota"/>
</dbReference>
<reference evidence="4" key="1">
    <citation type="journal article" date="2011" name="Nat. Genet.">
        <title>The genome of the mesopolyploid crop species Brassica rapa.</title>
        <authorList>
            <consortium name="Brassica rapa Genome Sequencing Project Consortium"/>
            <person name="Wang X."/>
            <person name="Wang H."/>
            <person name="Wang J."/>
            <person name="Sun R."/>
            <person name="Wu J."/>
            <person name="Liu S."/>
            <person name="Bai Y."/>
            <person name="Mun J.H."/>
            <person name="Bancroft I."/>
            <person name="Cheng F."/>
            <person name="Huang S."/>
            <person name="Li X."/>
            <person name="Hua W."/>
            <person name="Wang J."/>
            <person name="Wang X."/>
            <person name="Freeling M."/>
            <person name="Pires J.C."/>
            <person name="Paterson A.H."/>
            <person name="Chalhoub B."/>
            <person name="Wang B."/>
            <person name="Hayward A."/>
            <person name="Sharpe A.G."/>
            <person name="Park B.S."/>
            <person name="Weisshaar B."/>
            <person name="Liu B."/>
            <person name="Li B."/>
            <person name="Liu B."/>
            <person name="Tong C."/>
            <person name="Song C."/>
            <person name="Duran C."/>
            <person name="Peng C."/>
            <person name="Geng C."/>
            <person name="Koh C."/>
            <person name="Lin C."/>
            <person name="Edwards D."/>
            <person name="Mu D."/>
            <person name="Shen D."/>
            <person name="Soumpourou E."/>
            <person name="Li F."/>
            <person name="Fraser F."/>
            <person name="Conant G."/>
            <person name="Lassalle G."/>
            <person name="King G.J."/>
            <person name="Bonnema G."/>
            <person name="Tang H."/>
            <person name="Wang H."/>
            <person name="Belcram H."/>
            <person name="Zhou H."/>
            <person name="Hirakawa H."/>
            <person name="Abe H."/>
            <person name="Guo H."/>
            <person name="Wang H."/>
            <person name="Jin H."/>
            <person name="Parkin I.A."/>
            <person name="Batley J."/>
            <person name="Kim J.S."/>
            <person name="Just J."/>
            <person name="Li J."/>
            <person name="Xu J."/>
            <person name="Deng J."/>
            <person name="Kim J.A."/>
            <person name="Li J."/>
            <person name="Yu J."/>
            <person name="Meng J."/>
            <person name="Wang J."/>
            <person name="Min J."/>
            <person name="Poulain J."/>
            <person name="Wang J."/>
            <person name="Hatakeyama K."/>
            <person name="Wu K."/>
            <person name="Wang L."/>
            <person name="Fang L."/>
            <person name="Trick M."/>
            <person name="Links M.G."/>
            <person name="Zhao M."/>
            <person name="Jin M."/>
            <person name="Ramchiary N."/>
            <person name="Drou N."/>
            <person name="Berkman P.J."/>
            <person name="Cai Q."/>
            <person name="Huang Q."/>
            <person name="Li R."/>
            <person name="Tabata S."/>
            <person name="Cheng S."/>
            <person name="Zhang S."/>
            <person name="Zhang S."/>
            <person name="Huang S."/>
            <person name="Sato S."/>
            <person name="Sun S."/>
            <person name="Kwon S.J."/>
            <person name="Choi S.R."/>
            <person name="Lee T.H."/>
            <person name="Fan W."/>
            <person name="Zhao X."/>
            <person name="Tan X."/>
            <person name="Xu X."/>
            <person name="Wang Y."/>
            <person name="Qiu Y."/>
            <person name="Yin Y."/>
            <person name="Li Y."/>
            <person name="Du Y."/>
            <person name="Liao Y."/>
            <person name="Lim Y."/>
            <person name="Narusaka Y."/>
            <person name="Wang Y."/>
            <person name="Wang Z."/>
            <person name="Li Z."/>
            <person name="Wang Z."/>
            <person name="Xiong Z."/>
            <person name="Zhang Z."/>
        </authorList>
    </citation>
    <scope>NUCLEOTIDE SEQUENCE [LARGE SCALE GENOMIC DNA]</scope>
    <source>
        <strain evidence="4">cv. Chiifu-401-42</strain>
    </source>
</reference>
<organism evidence="3 4">
    <name type="scientific">Brassica campestris</name>
    <name type="common">Field mustard</name>
    <dbReference type="NCBI Taxonomy" id="3711"/>
    <lineage>
        <taxon>Eukaryota</taxon>
        <taxon>Viridiplantae</taxon>
        <taxon>Streptophyta</taxon>
        <taxon>Embryophyta</taxon>
        <taxon>Tracheophyta</taxon>
        <taxon>Spermatophyta</taxon>
        <taxon>Magnoliopsida</taxon>
        <taxon>eudicotyledons</taxon>
        <taxon>Gunneridae</taxon>
        <taxon>Pentapetalae</taxon>
        <taxon>rosids</taxon>
        <taxon>malvids</taxon>
        <taxon>Brassicales</taxon>
        <taxon>Brassicaceae</taxon>
        <taxon>Brassiceae</taxon>
        <taxon>Brassica</taxon>
    </lineage>
</organism>
<protein>
    <submittedName>
        <fullName evidence="3">Uncharacterized protein</fullName>
    </submittedName>
</protein>
<feature type="compositionally biased region" description="Polar residues" evidence="1">
    <location>
        <begin position="424"/>
        <end position="439"/>
    </location>
</feature>
<dbReference type="Proteomes" id="UP000011750">
    <property type="component" value="Unassembled WGS sequence"/>
</dbReference>
<keyword evidence="4" id="KW-1185">Reference proteome</keyword>
<feature type="compositionally biased region" description="Basic and acidic residues" evidence="1">
    <location>
        <begin position="34"/>
        <end position="47"/>
    </location>
</feature>
<dbReference type="AlphaFoldDB" id="M4FJ30"/>
<keyword evidence="2" id="KW-1133">Transmembrane helix</keyword>
<dbReference type="Gramene" id="Bra041110.1">
    <property type="protein sequence ID" value="Bra041110.1-P"/>
    <property type="gene ID" value="Bra041110"/>
</dbReference>
<evidence type="ECO:0000313" key="4">
    <source>
        <dbReference type="Proteomes" id="UP000011750"/>
    </source>
</evidence>
<accession>M4FJ30</accession>
<evidence type="ECO:0000256" key="2">
    <source>
        <dbReference type="SAM" id="Phobius"/>
    </source>
</evidence>
<evidence type="ECO:0000313" key="3">
    <source>
        <dbReference type="EnsemblPlants" id="Bra041110.1-P"/>
    </source>
</evidence>
<dbReference type="EnsemblPlants" id="Bra041110.1">
    <property type="protein sequence ID" value="Bra041110.1-P"/>
    <property type="gene ID" value="Bra041110"/>
</dbReference>
<feature type="region of interest" description="Disordered" evidence="1">
    <location>
        <begin position="109"/>
        <end position="128"/>
    </location>
</feature>
<feature type="transmembrane region" description="Helical" evidence="2">
    <location>
        <begin position="294"/>
        <end position="315"/>
    </location>
</feature>
<dbReference type="HOGENOM" id="CLU_601826_0_0_1"/>
<reference evidence="3" key="3">
    <citation type="submission" date="2023-03" db="UniProtKB">
        <authorList>
            <consortium name="EnsemblPlants"/>
        </authorList>
    </citation>
    <scope>IDENTIFICATION</scope>
    <source>
        <strain evidence="3">cv. Chiifu-401-42</strain>
    </source>
</reference>
<proteinExistence type="predicted"/>
<dbReference type="PANTHER" id="PTHR33063">
    <property type="entry name" value="OS02G0583500 PROTEIN"/>
    <property type="match status" value="1"/>
</dbReference>
<feature type="region of interest" description="Disordered" evidence="1">
    <location>
        <begin position="27"/>
        <end position="77"/>
    </location>
</feature>
<keyword evidence="2" id="KW-0472">Membrane</keyword>